<feature type="domain" description="RNase H type-1" evidence="2">
    <location>
        <begin position="1346"/>
        <end position="1488"/>
    </location>
</feature>
<keyword evidence="4" id="KW-1185">Reference proteome</keyword>
<reference evidence="3" key="1">
    <citation type="submission" date="2014-01" db="EMBL/GenBank/DDBJ databases">
        <title>The genome of the white-rot fungus Pycnoporus cinnabarinus: a basidiomycete model with a versatile arsenal for lignocellulosic biomass breakdown.</title>
        <authorList>
            <person name="Levasseur A."/>
            <person name="Lomascolo A."/>
            <person name="Ruiz-Duenas F.J."/>
            <person name="Uzan E."/>
            <person name="Piumi F."/>
            <person name="Kues U."/>
            <person name="Ram A.F.J."/>
            <person name="Murat C."/>
            <person name="Haon M."/>
            <person name="Benoit I."/>
            <person name="Arfi Y."/>
            <person name="Chevret D."/>
            <person name="Drula E."/>
            <person name="Kwon M.J."/>
            <person name="Gouret P."/>
            <person name="Lesage-Meessen L."/>
            <person name="Lombard V."/>
            <person name="Mariette J."/>
            <person name="Noirot C."/>
            <person name="Park J."/>
            <person name="Patyshakuliyeva A."/>
            <person name="Wieneger R.A.B."/>
            <person name="Wosten H.A.B."/>
            <person name="Martin F."/>
            <person name="Coutinho P.M."/>
            <person name="de Vries R."/>
            <person name="Martinez A.T."/>
            <person name="Klopp C."/>
            <person name="Pontarotti P."/>
            <person name="Henrissat B."/>
            <person name="Record E."/>
        </authorList>
    </citation>
    <scope>NUCLEOTIDE SEQUENCE [LARGE SCALE GENOMIC DNA]</scope>
    <source>
        <strain evidence="3">BRFM137</strain>
    </source>
</reference>
<feature type="region of interest" description="Disordered" evidence="1">
    <location>
        <begin position="1478"/>
        <end position="1497"/>
    </location>
</feature>
<dbReference type="GO" id="GO:0004523">
    <property type="term" value="F:RNA-DNA hybrid ribonuclease activity"/>
    <property type="evidence" value="ECO:0007669"/>
    <property type="project" value="InterPro"/>
</dbReference>
<dbReference type="GO" id="GO:0003676">
    <property type="term" value="F:nucleic acid binding"/>
    <property type="evidence" value="ECO:0007669"/>
    <property type="project" value="InterPro"/>
</dbReference>
<dbReference type="Pfam" id="PF00078">
    <property type="entry name" value="RVT_1"/>
    <property type="match status" value="1"/>
</dbReference>
<dbReference type="PANTHER" id="PTHR33481:SF1">
    <property type="entry name" value="ENDONUCLEASE_EXONUCLEASE_PHOSPHATASE DOMAIN-CONTAINING PROTEIN-RELATED"/>
    <property type="match status" value="1"/>
</dbReference>
<dbReference type="SUPFAM" id="SSF53098">
    <property type="entry name" value="Ribonuclease H-like"/>
    <property type="match status" value="1"/>
</dbReference>
<dbReference type="HOGENOM" id="CLU_000680_23_3_1"/>
<dbReference type="InterPro" id="IPR012337">
    <property type="entry name" value="RNaseH-like_sf"/>
</dbReference>
<dbReference type="PROSITE" id="PS50879">
    <property type="entry name" value="RNASE_H_1"/>
    <property type="match status" value="1"/>
</dbReference>
<dbReference type="GO" id="GO:0008270">
    <property type="term" value="F:zinc ion binding"/>
    <property type="evidence" value="ECO:0007669"/>
    <property type="project" value="InterPro"/>
</dbReference>
<dbReference type="OrthoDB" id="3044497at2759"/>
<dbReference type="InterPro" id="IPR036691">
    <property type="entry name" value="Endo/exonu/phosph_ase_sf"/>
</dbReference>
<dbReference type="STRING" id="5643.A0A060SYX9"/>
<evidence type="ECO:0000313" key="3">
    <source>
        <dbReference type="EMBL" id="CDO77469.1"/>
    </source>
</evidence>
<dbReference type="Proteomes" id="UP000029665">
    <property type="component" value="Unassembled WGS sequence"/>
</dbReference>
<dbReference type="EMBL" id="CCBP010000456">
    <property type="protein sequence ID" value="CDO77469.1"/>
    <property type="molecule type" value="Genomic_DNA"/>
</dbReference>
<gene>
    <name evidence="3" type="ORF">BN946_scf184902.g3</name>
</gene>
<dbReference type="Pfam" id="PF03372">
    <property type="entry name" value="Exo_endo_phos"/>
    <property type="match status" value="1"/>
</dbReference>
<dbReference type="InterPro" id="IPR000477">
    <property type="entry name" value="RT_dom"/>
</dbReference>
<evidence type="ECO:0000256" key="1">
    <source>
        <dbReference type="SAM" id="MobiDB-lite"/>
    </source>
</evidence>
<evidence type="ECO:0000313" key="4">
    <source>
        <dbReference type="Proteomes" id="UP000029665"/>
    </source>
</evidence>
<dbReference type="InterPro" id="IPR036397">
    <property type="entry name" value="RNaseH_sf"/>
</dbReference>
<dbReference type="InterPro" id="IPR002156">
    <property type="entry name" value="RNaseH_domain"/>
</dbReference>
<organism evidence="3 4">
    <name type="scientific">Pycnoporus cinnabarinus</name>
    <name type="common">Cinnabar-red polypore</name>
    <name type="synonym">Trametes cinnabarina</name>
    <dbReference type="NCBI Taxonomy" id="5643"/>
    <lineage>
        <taxon>Eukaryota</taxon>
        <taxon>Fungi</taxon>
        <taxon>Dikarya</taxon>
        <taxon>Basidiomycota</taxon>
        <taxon>Agaricomycotina</taxon>
        <taxon>Agaricomycetes</taxon>
        <taxon>Polyporales</taxon>
        <taxon>Polyporaceae</taxon>
        <taxon>Trametes</taxon>
    </lineage>
</organism>
<dbReference type="Gene3D" id="3.30.420.10">
    <property type="entry name" value="Ribonuclease H-like superfamily/Ribonuclease H"/>
    <property type="match status" value="1"/>
</dbReference>
<sequence>MARAEAFKEAEKEIPDAEAAVSFLRQYTLIPEGVNAISEAGLEPTSELARKGLIAFAYVAKELLDGRKYDAIATTVAERIEEQIALRLDDYTTRMEAKAEEMLDSMGEARKDMMSCGQKLREACEWVGQAEAALTEARKEFQAAASATPPSGTSPPTASMLTLDTAPARTRRAVTLAEHLQRQVLIRGAALATEEQDQPTDEAALLQVKAALDDLAREGLTQPEEGTVHAVKILPQGDIVLTALTIDMARWLLRPAVAKAFSRKLGLRAQIIERTYKLVAERVPVGFNPSDLDRLRGIEELHGLRAKAIVRADWIKPVSRRRQGQLTAHLMLTVAGVDQANRALKGLTIGGQQVLVRRDIDEPKRCARCQQYGSHFARECPAAGDTCATCAGPHPTSQCNETDPACFRCANCNEQGHAAWDHNCPTLRAKVRARLAKKADAGFRFFVTNNPETWVSEEDELAQAPPPPTLWLPTPAHAMNGDAPAPTLRIWQQNVNKSLLAQEDLLHRAHPNDYDLIAIQEPYLDRLTLTRSTAHWRVVYPSPHHTDAASRSRSVLLINKKLSTNNWNPISIPHADVTAVTIRTEGAASIHLFNLYVDAHSDMAIHATVRAMRNLGDWDDDEDLQQQALWIGDFNRHHQRWDDPGNAHLFTSANVNRAEILTRYLDVLGLEMALPAGLPTLEHMRTKNRTRPDNVFCTRGIRDCLRACRVRPELRPIHTDHFAIHTEFELPVASAPPRPRRDFRQVDWEAFERALAERLEARELPQAYESRQVFDQGLAALMEDLQATIEEHVPLSPDTPYAKRWWSKELTAMRKEKERLAKESHRHRDDKKHSSHAEYRRYRNRYTDHIRVAKRDHWQAWIDSVDGKTIWDANRFLRRGPTDGGCARIPPIKVTDEEGGVRVVNSNSEKGVKFHRTFFLPPSAAPTPAGPLPTPKVHLQTDHQRAVKDAWRRGHVASVVFLDIKSAFPAADPERLYYNLRMRGVPGEYVDWLRNKLSGRCTRLLFDDHASEPFNIRNGIDQGCPLSVILYAFYNSDLIDSADTTDSELAVGSMDDVALVVTGKSFDICHDKVRRFLDRDGGALEWSASHNSTFSLDKFALLNCKAQTKRLGLGPPLHLSDGTVVKPVDHHRFLGVLIDQGLRFRQHTAAAYAKGSTWVALLRRLANTRYGLSMAVVRRLYLTVAVPSFMYAADVFLTPVRMLRGHSRKHGSVGHIRRLGMIQRQALLIMTGTLRSAPTDALEAHAKLLPFDLLVEKLCHRAAVRLCALPDSHPLAPHVRRAGRRLVRTHRSSVHEILDAFRTHLDYRHTERIKPARLSPRWRPRHGTHILNNREDAAKDDERWGGANQWRIYTDGSDCDGGVGAAAILYPPGRRTHPHRLYYHLGPSERHTVYEAELVAIVLGMELIRHERRCNGSVSIALDNKAAIQSTTLRTAAPGRYLTDIFHAQLNSLLASRPQLKLTLRWVPGHFDVPGNEAADEAAKEAAGGRTSSSADLPRALRKPLPLSVSKARQVFKASLEKRAADRWRSSLRGLRTAEIDPSLPSKKFDELVCALPRRHANLLLQLRTGHIPLQAHLARIGKAPSPLCPTCQEEPETVAHYLLCCPTYWLHRAVHFVTFGFTGRNLAALLNSDDAMGPLFKYVNATGRLRRIFGEMADLPSQDGQDG</sequence>
<comment type="caution">
    <text evidence="3">The sequence shown here is derived from an EMBL/GenBank/DDBJ whole genome shotgun (WGS) entry which is preliminary data.</text>
</comment>
<dbReference type="CDD" id="cd09276">
    <property type="entry name" value="Rnase_HI_RT_non_LTR"/>
    <property type="match status" value="1"/>
</dbReference>
<dbReference type="PANTHER" id="PTHR33481">
    <property type="entry name" value="REVERSE TRANSCRIPTASE"/>
    <property type="match status" value="1"/>
</dbReference>
<dbReference type="Pfam" id="PF00075">
    <property type="entry name" value="RNase_H"/>
    <property type="match status" value="1"/>
</dbReference>
<accession>A0A060SYX9</accession>
<protein>
    <recommendedName>
        <fullName evidence="2">RNase H type-1 domain-containing protein</fullName>
    </recommendedName>
</protein>
<dbReference type="SMART" id="SM00343">
    <property type="entry name" value="ZnF_C2HC"/>
    <property type="match status" value="2"/>
</dbReference>
<dbReference type="InterPro" id="IPR005135">
    <property type="entry name" value="Endo/exonuclease/phosphatase"/>
</dbReference>
<dbReference type="InterPro" id="IPR001878">
    <property type="entry name" value="Znf_CCHC"/>
</dbReference>
<dbReference type="SUPFAM" id="SSF56219">
    <property type="entry name" value="DNase I-like"/>
    <property type="match status" value="1"/>
</dbReference>
<proteinExistence type="predicted"/>
<evidence type="ECO:0000259" key="2">
    <source>
        <dbReference type="PROSITE" id="PS50879"/>
    </source>
</evidence>
<dbReference type="Gene3D" id="3.60.10.10">
    <property type="entry name" value="Endonuclease/exonuclease/phosphatase"/>
    <property type="match status" value="1"/>
</dbReference>
<name>A0A060SYX9_PYCCI</name>